<protein>
    <submittedName>
        <fullName evidence="1">Uncharacterized protein</fullName>
    </submittedName>
</protein>
<comment type="caution">
    <text evidence="1">The sequence shown here is derived from an EMBL/GenBank/DDBJ whole genome shotgun (WGS) entry which is preliminary data.</text>
</comment>
<proteinExistence type="predicted"/>
<gene>
    <name evidence="1" type="ORF">QG37_00420</name>
</gene>
<accession>A0A0L0P9C8</accession>
<dbReference type="AlphaFoldDB" id="A0A0L0P9C8"/>
<reference evidence="2" key="1">
    <citation type="journal article" date="2015" name="BMC Genomics">
        <title>Draft genome of a commonly misdiagnosed multidrug resistant pathogen Candida auris.</title>
        <authorList>
            <person name="Chatterjee S."/>
            <person name="Alampalli S.V."/>
            <person name="Nageshan R.K."/>
            <person name="Chettiar S.T."/>
            <person name="Joshi S."/>
            <person name="Tatu U.S."/>
        </authorList>
    </citation>
    <scope>NUCLEOTIDE SEQUENCE [LARGE SCALE GENOMIC DNA]</scope>
    <source>
        <strain evidence="2">6684</strain>
    </source>
</reference>
<dbReference type="EMBL" id="LGST01000003">
    <property type="protein sequence ID" value="KNE02606.1"/>
    <property type="molecule type" value="Genomic_DNA"/>
</dbReference>
<organism evidence="1 2">
    <name type="scientific">Candidozyma auris</name>
    <name type="common">Yeast</name>
    <name type="synonym">Candida auris</name>
    <dbReference type="NCBI Taxonomy" id="498019"/>
    <lineage>
        <taxon>Eukaryota</taxon>
        <taxon>Fungi</taxon>
        <taxon>Dikarya</taxon>
        <taxon>Ascomycota</taxon>
        <taxon>Saccharomycotina</taxon>
        <taxon>Pichiomycetes</taxon>
        <taxon>Metschnikowiaceae</taxon>
        <taxon>Candidozyma</taxon>
    </lineage>
</organism>
<evidence type="ECO:0000313" key="1">
    <source>
        <dbReference type="EMBL" id="KNE02606.1"/>
    </source>
</evidence>
<evidence type="ECO:0000313" key="2">
    <source>
        <dbReference type="Proteomes" id="UP000037122"/>
    </source>
</evidence>
<sequence length="63" mass="7390">MQFHYIKQATNDAMIIDCFPDTANKWQFAGSANTISFRTQALFGRGERQEPRSTTKRKFMLRM</sequence>
<name>A0A0L0P9C8_CANAR</name>
<dbReference type="VEuPathDB" id="FungiDB:QG37_00420"/>
<dbReference type="Proteomes" id="UP000037122">
    <property type="component" value="Unassembled WGS sequence"/>
</dbReference>